<dbReference type="InterPro" id="IPR047149">
    <property type="entry name" value="KIF11-like"/>
</dbReference>
<evidence type="ECO:0000259" key="12">
    <source>
        <dbReference type="PROSITE" id="PS50067"/>
    </source>
</evidence>
<evidence type="ECO:0000256" key="11">
    <source>
        <dbReference type="SAM" id="MobiDB-lite"/>
    </source>
</evidence>
<dbReference type="EMBL" id="OU015567">
    <property type="protein sequence ID" value="CAG5114287.1"/>
    <property type="molecule type" value="Genomic_DNA"/>
</dbReference>
<feature type="region of interest" description="Disordered" evidence="11">
    <location>
        <begin position="920"/>
        <end position="941"/>
    </location>
</feature>
<evidence type="ECO:0000256" key="5">
    <source>
        <dbReference type="ARBA" id="ARBA00022840"/>
    </source>
</evidence>
<feature type="region of interest" description="Disordered" evidence="11">
    <location>
        <begin position="177"/>
        <end position="196"/>
    </location>
</feature>
<dbReference type="PRINTS" id="PR00380">
    <property type="entry name" value="KINESINHEAVY"/>
</dbReference>
<dbReference type="InterPro" id="IPR001752">
    <property type="entry name" value="Kinesin_motor_dom"/>
</dbReference>
<keyword evidence="4 9" id="KW-0547">Nucleotide-binding</keyword>
<feature type="region of interest" description="Disordered" evidence="11">
    <location>
        <begin position="979"/>
        <end position="1006"/>
    </location>
</feature>
<dbReference type="CDD" id="cd00106">
    <property type="entry name" value="KISc"/>
    <property type="match status" value="1"/>
</dbReference>
<evidence type="ECO:0000256" key="4">
    <source>
        <dbReference type="ARBA" id="ARBA00022741"/>
    </source>
</evidence>
<evidence type="ECO:0000256" key="7">
    <source>
        <dbReference type="ARBA" id="ARBA00023175"/>
    </source>
</evidence>
<keyword evidence="7 9" id="KW-0505">Motor protein</keyword>
<feature type="region of interest" description="Disordered" evidence="11">
    <location>
        <begin position="1093"/>
        <end position="1211"/>
    </location>
</feature>
<dbReference type="Gene3D" id="3.40.850.10">
    <property type="entry name" value="Kinesin motor domain"/>
    <property type="match status" value="1"/>
</dbReference>
<keyword evidence="3" id="KW-0597">Phosphoprotein</keyword>
<dbReference type="PANTHER" id="PTHR47970">
    <property type="entry name" value="KINESIN-LIKE PROTEIN KIF11"/>
    <property type="match status" value="1"/>
</dbReference>
<sequence length="1211" mass="137629">MFGKRRRESLCASNIATEENKMTTVLRIRPTAGIDDYDDNYLRINQFDSEVTLIPPEFRPGAPAEKFKFDQILGPEVQQPEVFKNTVNNLVKAAFDGKNACLFAYGASGSGKTHTMMGKPSDPGVIPRTLELLFKAVGGQIDENEQLIATGSCSIREGTKSELKENEKARLEVRQLAKGASSKKGPRRSITSVPDEPFQQRLDDVDFEIDNDSTYVIYASFYELYNEKVYDLLVPMPKDKKRVALSVKMDHKGAYVNKLRQIRINSPHEALTLLKAGQQGLTTGATRLNSDSSRSHCLFTLRIARKVNKHAFQVSNLAFCDLAGTERGKKLGRADQKLLSESKTINKSLMQLRLVITDLQGLQKNGNKVVSFRNSKLTQLMEPYLVGHSMTCIMIAVSNDPEIYDDTQRSLEFASTAQQIQMGLDRHGKKLKESAKLNLSRVPSPEEEIEDTMHQDEHEIDDPYGVGTDFSDWTKQDVIDDLVYYMHFVKDREQCIQRMKIEWQKDEQEWNEYKVSYEERIEDLKILRHNARATGTNDLIDAEERYSKKLKGLNTVIEDLKKKLSKAAGTEKLDELTAENISLQEKIDSLNSQIELDNQQIIDLERRKNDELDAKISEITSLKAAADSHQLTVSDLKCTISALREELDAERGPGPMSPISESTHVFEPNNTRQLFRDSLPAASSHKINDLEIENKQLLEDNDSLRHQIEIGKEMLSNLRREKSELRAALEKTQDEDVTSELQEQVQQYASNLSSMKEQYQSLENQLEEVRQDKNSLAEKLELQIDQLARSESECDELRRSAEQLKERIHGVERCLETSEKEKLEAQKALELFKTKSESLQSDSERMKELNQELTTLRSDFSTHLEKSKELEQKLSEKIITIDLQSEKIDELQHELNNERISKDHEIASLAGDLEKLKVSQKASEEASESDKQELANLKDDVSSLTSEIAAKEVAIKKLEDELESISSSKSDALEKAKNDLLAAEESSKADLEKAKADLKQGQEDLKQAEEEIKQAQEDLKQLKETSDAELVRVKQIMEEEIEELQSVVATLREKAEAEISPPTDSEEVEKLQAEIDELKEALKDKNFRSKLRKQLDKEKEESASLRKKLAKMEQQLQEKEATIERSLTSSSIVKGEPSSIEQSSTEDSKVKDEPDEEWVQPKPQTPLQRIKNKLTGNTRKKRQLAPHSPDAMENSPAAAEVPARRTRRQRK</sequence>
<gene>
    <name evidence="13" type="ORF">OKIOD_LOCUS17114</name>
</gene>
<keyword evidence="6 10" id="KW-0175">Coiled coil</keyword>
<dbReference type="PANTHER" id="PTHR47970:SF29">
    <property type="entry name" value="KINESIN FAMILY MEMBER 20B"/>
    <property type="match status" value="1"/>
</dbReference>
<keyword evidence="5 9" id="KW-0067">ATP-binding</keyword>
<evidence type="ECO:0000256" key="10">
    <source>
        <dbReference type="SAM" id="Coils"/>
    </source>
</evidence>
<dbReference type="InterPro" id="IPR027417">
    <property type="entry name" value="P-loop_NTPase"/>
</dbReference>
<organism evidence="13 14">
    <name type="scientific">Oikopleura dioica</name>
    <name type="common">Tunicate</name>
    <dbReference type="NCBI Taxonomy" id="34765"/>
    <lineage>
        <taxon>Eukaryota</taxon>
        <taxon>Metazoa</taxon>
        <taxon>Chordata</taxon>
        <taxon>Tunicata</taxon>
        <taxon>Appendicularia</taxon>
        <taxon>Copelata</taxon>
        <taxon>Oikopleuridae</taxon>
        <taxon>Oikopleura</taxon>
    </lineage>
</organism>
<feature type="coiled-coil region" evidence="10">
    <location>
        <begin position="687"/>
        <end position="901"/>
    </location>
</feature>
<feature type="binding site" evidence="9">
    <location>
        <begin position="106"/>
        <end position="113"/>
    </location>
    <ligand>
        <name>ATP</name>
        <dbReference type="ChEBI" id="CHEBI:30616"/>
    </ligand>
</feature>
<evidence type="ECO:0000256" key="2">
    <source>
        <dbReference type="ARBA" id="ARBA00022490"/>
    </source>
</evidence>
<evidence type="ECO:0000256" key="1">
    <source>
        <dbReference type="ARBA" id="ARBA00004186"/>
    </source>
</evidence>
<keyword evidence="14" id="KW-1185">Reference proteome</keyword>
<dbReference type="InterPro" id="IPR036961">
    <property type="entry name" value="Kinesin_motor_dom_sf"/>
</dbReference>
<keyword evidence="8" id="KW-0206">Cytoskeleton</keyword>
<evidence type="ECO:0000256" key="3">
    <source>
        <dbReference type="ARBA" id="ARBA00022553"/>
    </source>
</evidence>
<proteinExistence type="inferred from homology"/>
<feature type="compositionally biased region" description="Basic and acidic residues" evidence="11">
    <location>
        <begin position="1093"/>
        <end position="1104"/>
    </location>
</feature>
<evidence type="ECO:0000256" key="9">
    <source>
        <dbReference type="PROSITE-ProRule" id="PRU00283"/>
    </source>
</evidence>
<name>A0ABN7TC40_OIKDI</name>
<accession>A0ABN7TC40</accession>
<comment type="similarity">
    <text evidence="9">Belongs to the TRAFAC class myosin-kinesin ATPase superfamily. Kinesin family.</text>
</comment>
<reference evidence="13 14" key="1">
    <citation type="submission" date="2021-04" db="EMBL/GenBank/DDBJ databases">
        <authorList>
            <person name="Bliznina A."/>
        </authorList>
    </citation>
    <scope>NUCLEOTIDE SEQUENCE [LARGE SCALE GENOMIC DNA]</scope>
</reference>
<evidence type="ECO:0000256" key="6">
    <source>
        <dbReference type="ARBA" id="ARBA00023054"/>
    </source>
</evidence>
<dbReference type="PROSITE" id="PS50067">
    <property type="entry name" value="KINESIN_MOTOR_2"/>
    <property type="match status" value="1"/>
</dbReference>
<keyword evidence="2" id="KW-0963">Cytoplasm</keyword>
<comment type="subcellular location">
    <subcellularLocation>
        <location evidence="1">Cytoplasm</location>
        <location evidence="1">Cytoskeleton</location>
        <location evidence="1">Spindle</location>
    </subcellularLocation>
</comment>
<protein>
    <submittedName>
        <fullName evidence="13">Oidioi.mRNA.OKI2018_I69.chr2.g8349.t1.cds</fullName>
    </submittedName>
</protein>
<feature type="compositionally biased region" description="Basic and acidic residues" evidence="11">
    <location>
        <begin position="985"/>
        <end position="1006"/>
    </location>
</feature>
<evidence type="ECO:0000313" key="13">
    <source>
        <dbReference type="EMBL" id="CAG5114287.1"/>
    </source>
</evidence>
<dbReference type="SUPFAM" id="SSF52540">
    <property type="entry name" value="P-loop containing nucleoside triphosphate hydrolases"/>
    <property type="match status" value="1"/>
</dbReference>
<dbReference type="Proteomes" id="UP001158576">
    <property type="component" value="Chromosome 2"/>
</dbReference>
<evidence type="ECO:0000256" key="8">
    <source>
        <dbReference type="ARBA" id="ARBA00023212"/>
    </source>
</evidence>
<dbReference type="Pfam" id="PF00225">
    <property type="entry name" value="Kinesin"/>
    <property type="match status" value="1"/>
</dbReference>
<feature type="domain" description="Kinesin motor" evidence="12">
    <location>
        <begin position="21"/>
        <end position="420"/>
    </location>
</feature>
<dbReference type="SMART" id="SM00129">
    <property type="entry name" value="KISc"/>
    <property type="match status" value="1"/>
</dbReference>
<evidence type="ECO:0000313" key="14">
    <source>
        <dbReference type="Proteomes" id="UP001158576"/>
    </source>
</evidence>
<feature type="coiled-coil region" evidence="10">
    <location>
        <begin position="514"/>
        <end position="607"/>
    </location>
</feature>